<evidence type="ECO:0000259" key="7">
    <source>
        <dbReference type="Pfam" id="PF00482"/>
    </source>
</evidence>
<comment type="caution">
    <text evidence="8">The sequence shown here is derived from an EMBL/GenBank/DDBJ whole genome shotgun (WGS) entry which is preliminary data.</text>
</comment>
<dbReference type="AlphaFoldDB" id="A0A6P0CFN8"/>
<evidence type="ECO:0000313" key="8">
    <source>
        <dbReference type="EMBL" id="NEK24727.1"/>
    </source>
</evidence>
<evidence type="ECO:0000256" key="5">
    <source>
        <dbReference type="ARBA" id="ARBA00023136"/>
    </source>
</evidence>
<evidence type="ECO:0000256" key="3">
    <source>
        <dbReference type="ARBA" id="ARBA00022692"/>
    </source>
</evidence>
<dbReference type="GO" id="GO:0005886">
    <property type="term" value="C:plasma membrane"/>
    <property type="evidence" value="ECO:0007669"/>
    <property type="project" value="UniProtKB-SubCell"/>
</dbReference>
<sequence length="307" mass="34604">MNETLILASVFVAVLLVAYTVVSFLFLRAEIARNAGSTRARRTLTDEQIDRILGSENKEIRYYLDVVQNEPSNSLRMRMVQAGFFSKRAVLYFNALRWAIAAGVFSFVQFGGRAIWETVSNAAILMFAVIAAGLAFIACSIVLERIGKRRALEFKKIFPDFMDMLLVCMDSGLGLEAAIERVTREFLLTTRDFGIQLSIVNLELRGGRPLHEAIQSFSKRINVEEARTLAVLFKQSQELGASVSKTLRVFAREMRQKRLIHAEEKANSLPVKMLLPMALFMFPVNLIIVLVPIMMLIMKMITTLTPS</sequence>
<dbReference type="RefSeq" id="WP_164355650.1">
    <property type="nucleotide sequence ID" value="NZ_JAABNT010000020.1"/>
</dbReference>
<proteinExistence type="predicted"/>
<dbReference type="EMBL" id="JAABNT010000020">
    <property type="protein sequence ID" value="NEK24727.1"/>
    <property type="molecule type" value="Genomic_DNA"/>
</dbReference>
<keyword evidence="5 6" id="KW-0472">Membrane</keyword>
<dbReference type="Proteomes" id="UP000468591">
    <property type="component" value="Unassembled WGS sequence"/>
</dbReference>
<evidence type="ECO:0000256" key="2">
    <source>
        <dbReference type="ARBA" id="ARBA00022475"/>
    </source>
</evidence>
<feature type="transmembrane region" description="Helical" evidence="6">
    <location>
        <begin position="6"/>
        <end position="27"/>
    </location>
</feature>
<feature type="transmembrane region" description="Helical" evidence="6">
    <location>
        <begin position="122"/>
        <end position="143"/>
    </location>
</feature>
<keyword evidence="3 6" id="KW-0812">Transmembrane</keyword>
<evidence type="ECO:0000256" key="1">
    <source>
        <dbReference type="ARBA" id="ARBA00004651"/>
    </source>
</evidence>
<evidence type="ECO:0000256" key="4">
    <source>
        <dbReference type="ARBA" id="ARBA00022989"/>
    </source>
</evidence>
<keyword evidence="2" id="KW-1003">Cell membrane</keyword>
<keyword evidence="9" id="KW-1185">Reference proteome</keyword>
<comment type="subcellular location">
    <subcellularLocation>
        <location evidence="1">Cell membrane</location>
        <topology evidence="1">Multi-pass membrane protein</topology>
    </subcellularLocation>
</comment>
<reference evidence="8 9" key="1">
    <citation type="submission" date="2020-01" db="EMBL/GenBank/DDBJ databases">
        <title>Sulfitobacter sediminilitoris sp. nov., isolated from a tidal flat.</title>
        <authorList>
            <person name="Park S."/>
            <person name="Yoon J.-H."/>
        </authorList>
    </citation>
    <scope>NUCLEOTIDE SEQUENCE [LARGE SCALE GENOMIC DNA]</scope>
    <source>
        <strain evidence="8 9">JBTF-M27</strain>
    </source>
</reference>
<gene>
    <name evidence="8" type="ORF">GV827_20335</name>
</gene>
<keyword evidence="4 6" id="KW-1133">Transmembrane helix</keyword>
<dbReference type="PANTHER" id="PTHR35007:SF2">
    <property type="entry name" value="PILUS ASSEMBLE PROTEIN"/>
    <property type="match status" value="1"/>
</dbReference>
<evidence type="ECO:0000256" key="6">
    <source>
        <dbReference type="SAM" id="Phobius"/>
    </source>
</evidence>
<feature type="domain" description="Type II secretion system protein GspF" evidence="7">
    <location>
        <begin position="161"/>
        <end position="290"/>
    </location>
</feature>
<feature type="transmembrane region" description="Helical" evidence="6">
    <location>
        <begin position="95"/>
        <end position="116"/>
    </location>
</feature>
<accession>A0A6P0CFN8</accession>
<evidence type="ECO:0000313" key="9">
    <source>
        <dbReference type="Proteomes" id="UP000468591"/>
    </source>
</evidence>
<dbReference type="InterPro" id="IPR018076">
    <property type="entry name" value="T2SS_GspF_dom"/>
</dbReference>
<protein>
    <submittedName>
        <fullName evidence="8">Type II secretion system F family protein</fullName>
    </submittedName>
</protein>
<dbReference type="Pfam" id="PF00482">
    <property type="entry name" value="T2SSF"/>
    <property type="match status" value="1"/>
</dbReference>
<name>A0A6P0CFN8_9RHOB</name>
<organism evidence="8 9">
    <name type="scientific">Sulfitobacter sediminilitoris</name>
    <dbReference type="NCBI Taxonomy" id="2698830"/>
    <lineage>
        <taxon>Bacteria</taxon>
        <taxon>Pseudomonadati</taxon>
        <taxon>Pseudomonadota</taxon>
        <taxon>Alphaproteobacteria</taxon>
        <taxon>Rhodobacterales</taxon>
        <taxon>Roseobacteraceae</taxon>
        <taxon>Sulfitobacter</taxon>
    </lineage>
</organism>
<feature type="transmembrane region" description="Helical" evidence="6">
    <location>
        <begin position="274"/>
        <end position="298"/>
    </location>
</feature>
<dbReference type="PANTHER" id="PTHR35007">
    <property type="entry name" value="INTEGRAL MEMBRANE PROTEIN-RELATED"/>
    <property type="match status" value="1"/>
</dbReference>